<dbReference type="PANTHER" id="PTHR11547">
    <property type="entry name" value="ARGININE OR CREATINE KINASE"/>
    <property type="match status" value="1"/>
</dbReference>
<dbReference type="InterPro" id="IPR022413">
    <property type="entry name" value="ATP-guanido_PTrfase_N"/>
</dbReference>
<evidence type="ECO:0000256" key="8">
    <source>
        <dbReference type="PROSITE-ProRule" id="PRU00842"/>
    </source>
</evidence>
<dbReference type="InterPro" id="IPR000749">
    <property type="entry name" value="ATP-guanido_PTrfase"/>
</dbReference>
<keyword evidence="4 9" id="KW-0547">Nucleotide-binding</keyword>
<evidence type="ECO:0000313" key="13">
    <source>
        <dbReference type="Proteomes" id="UP000228934"/>
    </source>
</evidence>
<keyword evidence="5 9" id="KW-0418">Kinase</keyword>
<comment type="catalytic activity">
    <reaction evidence="7">
        <text>creatine + ATP = N-phosphocreatine + ADP + H(+)</text>
        <dbReference type="Rhea" id="RHEA:17157"/>
        <dbReference type="ChEBI" id="CHEBI:15378"/>
        <dbReference type="ChEBI" id="CHEBI:30616"/>
        <dbReference type="ChEBI" id="CHEBI:57947"/>
        <dbReference type="ChEBI" id="CHEBI:58092"/>
        <dbReference type="ChEBI" id="CHEBI:456216"/>
        <dbReference type="EC" id="2.7.3.2"/>
    </reaction>
    <physiologicalReaction direction="left-to-right" evidence="7">
        <dbReference type="Rhea" id="RHEA:17158"/>
    </physiologicalReaction>
</comment>
<dbReference type="EC" id="2.7.3.2" evidence="2"/>
<sequence length="103" mass="11459">MTGHPYILTVGAVAGDEECYDVFCDLFDPIIEDRHGGYKPGDQHKTDLKSEHLKGGDDLDPNYVLSSRVRTGRSIRGFCLPPHCSRGERRAIEKLSIEGNPCK</sequence>
<dbReference type="PROSITE" id="PS51509">
    <property type="entry name" value="PHOSPHAGEN_KINASE_N"/>
    <property type="match status" value="1"/>
</dbReference>
<dbReference type="Gene3D" id="1.10.135.10">
    <property type="entry name" value="ATP:guanido phosphotransferase, N-terminal domain"/>
    <property type="match status" value="1"/>
</dbReference>
<evidence type="ECO:0000256" key="9">
    <source>
        <dbReference type="PROSITE-ProRule" id="PRU00843"/>
    </source>
</evidence>
<evidence type="ECO:0000259" key="11">
    <source>
        <dbReference type="PROSITE" id="PS51510"/>
    </source>
</evidence>
<dbReference type="GO" id="GO:0005524">
    <property type="term" value="F:ATP binding"/>
    <property type="evidence" value="ECO:0007669"/>
    <property type="project" value="UniProtKB-UniRule"/>
</dbReference>
<dbReference type="SUPFAM" id="SSF48034">
    <property type="entry name" value="Guanido kinase N-terminal domain"/>
    <property type="match status" value="1"/>
</dbReference>
<dbReference type="Gene3D" id="3.30.590.10">
    <property type="entry name" value="Glutamine synthetase/guanido kinase, catalytic domain"/>
    <property type="match status" value="1"/>
</dbReference>
<dbReference type="Proteomes" id="UP000228934">
    <property type="component" value="Unassembled WGS sequence"/>
</dbReference>
<gene>
    <name evidence="12" type="ORF">AB205_0149210</name>
</gene>
<keyword evidence="3 9" id="KW-0808">Transferase</keyword>
<comment type="caution">
    <text evidence="9">Lacks conserved residue(s) required for the propagation of feature annotation.</text>
</comment>
<dbReference type="AlphaFoldDB" id="A0A2G9S0U0"/>
<feature type="domain" description="Phosphagen kinase N-terminal" evidence="10">
    <location>
        <begin position="1"/>
        <end position="36"/>
    </location>
</feature>
<dbReference type="EMBL" id="KV927401">
    <property type="protein sequence ID" value="PIO33103.1"/>
    <property type="molecule type" value="Genomic_DNA"/>
</dbReference>
<dbReference type="Pfam" id="PF02807">
    <property type="entry name" value="ATP-gua_PtransN"/>
    <property type="match status" value="1"/>
</dbReference>
<feature type="binding site" evidence="9">
    <location>
        <begin position="66"/>
        <end position="70"/>
    </location>
    <ligand>
        <name>ATP</name>
        <dbReference type="ChEBI" id="CHEBI:30616"/>
    </ligand>
</feature>
<evidence type="ECO:0000256" key="6">
    <source>
        <dbReference type="ARBA" id="ARBA00022840"/>
    </source>
</evidence>
<evidence type="ECO:0000313" key="12">
    <source>
        <dbReference type="EMBL" id="PIO33103.1"/>
    </source>
</evidence>
<evidence type="ECO:0000256" key="2">
    <source>
        <dbReference type="ARBA" id="ARBA00012231"/>
    </source>
</evidence>
<dbReference type="OrthoDB" id="430219at2759"/>
<evidence type="ECO:0000256" key="4">
    <source>
        <dbReference type="ARBA" id="ARBA00022741"/>
    </source>
</evidence>
<dbReference type="InterPro" id="IPR014746">
    <property type="entry name" value="Gln_synth/guanido_kin_cat_dom"/>
</dbReference>
<dbReference type="SUPFAM" id="SSF55931">
    <property type="entry name" value="Glutamine synthetase/guanido kinase"/>
    <property type="match status" value="1"/>
</dbReference>
<evidence type="ECO:0000259" key="10">
    <source>
        <dbReference type="PROSITE" id="PS51509"/>
    </source>
</evidence>
<proteinExistence type="inferred from homology"/>
<reference evidence="13" key="1">
    <citation type="journal article" date="2017" name="Nat. Commun.">
        <title>The North American bullfrog draft genome provides insight into hormonal regulation of long noncoding RNA.</title>
        <authorList>
            <person name="Hammond S.A."/>
            <person name="Warren R.L."/>
            <person name="Vandervalk B.P."/>
            <person name="Kucuk E."/>
            <person name="Khan H."/>
            <person name="Gibb E.A."/>
            <person name="Pandoh P."/>
            <person name="Kirk H."/>
            <person name="Zhao Y."/>
            <person name="Jones M."/>
            <person name="Mungall A.J."/>
            <person name="Coope R."/>
            <person name="Pleasance S."/>
            <person name="Moore R.A."/>
            <person name="Holt R.A."/>
            <person name="Round J.M."/>
            <person name="Ohora S."/>
            <person name="Walle B.V."/>
            <person name="Veldhoen N."/>
            <person name="Helbing C.C."/>
            <person name="Birol I."/>
        </authorList>
    </citation>
    <scope>NUCLEOTIDE SEQUENCE [LARGE SCALE GENOMIC DNA]</scope>
</reference>
<name>A0A2G9S0U0_AQUCT</name>
<dbReference type="PROSITE" id="PS51510">
    <property type="entry name" value="PHOSPHAGEN_KINASE_C"/>
    <property type="match status" value="1"/>
</dbReference>
<dbReference type="InterPro" id="IPR036802">
    <property type="entry name" value="ATP-guanido_PTrfase_N_sf"/>
</dbReference>
<feature type="domain" description="Phosphagen kinase C-terminal" evidence="11">
    <location>
        <begin position="63"/>
        <end position="103"/>
    </location>
</feature>
<dbReference type="PANTHER" id="PTHR11547:SF23">
    <property type="entry name" value="CREATINE KINASE B-TYPE"/>
    <property type="match status" value="1"/>
</dbReference>
<comment type="similarity">
    <text evidence="1 8">Belongs to the ATP:guanido phosphotransferase family.</text>
</comment>
<dbReference type="GO" id="GO:0046314">
    <property type="term" value="P:phosphocreatine biosynthetic process"/>
    <property type="evidence" value="ECO:0007669"/>
    <property type="project" value="InterPro"/>
</dbReference>
<accession>A0A2G9S0U0</accession>
<dbReference type="GO" id="GO:0005615">
    <property type="term" value="C:extracellular space"/>
    <property type="evidence" value="ECO:0007669"/>
    <property type="project" value="TreeGrafter"/>
</dbReference>
<organism evidence="12 13">
    <name type="scientific">Aquarana catesbeiana</name>
    <name type="common">American bullfrog</name>
    <name type="synonym">Rana catesbeiana</name>
    <dbReference type="NCBI Taxonomy" id="8400"/>
    <lineage>
        <taxon>Eukaryota</taxon>
        <taxon>Metazoa</taxon>
        <taxon>Chordata</taxon>
        <taxon>Craniata</taxon>
        <taxon>Vertebrata</taxon>
        <taxon>Euteleostomi</taxon>
        <taxon>Amphibia</taxon>
        <taxon>Batrachia</taxon>
        <taxon>Anura</taxon>
        <taxon>Neobatrachia</taxon>
        <taxon>Ranoidea</taxon>
        <taxon>Ranidae</taxon>
        <taxon>Aquarana</taxon>
    </lineage>
</organism>
<evidence type="ECO:0000256" key="7">
    <source>
        <dbReference type="ARBA" id="ARBA00048857"/>
    </source>
</evidence>
<protein>
    <recommendedName>
        <fullName evidence="2">creatine kinase</fullName>
        <ecNumber evidence="2">2.7.3.2</ecNumber>
    </recommendedName>
</protein>
<evidence type="ECO:0000256" key="5">
    <source>
        <dbReference type="ARBA" id="ARBA00022777"/>
    </source>
</evidence>
<keyword evidence="13" id="KW-1185">Reference proteome</keyword>
<evidence type="ECO:0000256" key="1">
    <source>
        <dbReference type="ARBA" id="ARBA00006798"/>
    </source>
</evidence>
<dbReference type="InterPro" id="IPR022414">
    <property type="entry name" value="ATP-guanido_PTrfase_cat"/>
</dbReference>
<dbReference type="GO" id="GO:0004111">
    <property type="term" value="F:creatine kinase activity"/>
    <property type="evidence" value="ECO:0007669"/>
    <property type="project" value="UniProtKB-EC"/>
</dbReference>
<keyword evidence="6 9" id="KW-0067">ATP-binding</keyword>
<evidence type="ECO:0000256" key="3">
    <source>
        <dbReference type="ARBA" id="ARBA00022679"/>
    </source>
</evidence>